<gene>
    <name evidence="12" type="ORF">FGO68_gene4015</name>
</gene>
<keyword evidence="6 10" id="KW-0472">Membrane</keyword>
<dbReference type="PROSITE" id="PS50216">
    <property type="entry name" value="DHHC"/>
    <property type="match status" value="1"/>
</dbReference>
<keyword evidence="4 10" id="KW-0812">Transmembrane</keyword>
<comment type="caution">
    <text evidence="12">The sequence shown here is derived from an EMBL/GenBank/DDBJ whole genome shotgun (WGS) entry which is preliminary data.</text>
</comment>
<dbReference type="GO" id="GO:0005794">
    <property type="term" value="C:Golgi apparatus"/>
    <property type="evidence" value="ECO:0007669"/>
    <property type="project" value="TreeGrafter"/>
</dbReference>
<evidence type="ECO:0000256" key="4">
    <source>
        <dbReference type="ARBA" id="ARBA00022692"/>
    </source>
</evidence>
<keyword evidence="7" id="KW-0564">Palmitate</keyword>
<dbReference type="PANTHER" id="PTHR22883:SF301">
    <property type="entry name" value="PALMITOYLTRANSFERASE ZDHHC12"/>
    <property type="match status" value="1"/>
</dbReference>
<dbReference type="InterPro" id="IPR039859">
    <property type="entry name" value="PFA4/ZDH16/20/ERF2-like"/>
</dbReference>
<evidence type="ECO:0000256" key="5">
    <source>
        <dbReference type="ARBA" id="ARBA00022989"/>
    </source>
</evidence>
<evidence type="ECO:0000313" key="13">
    <source>
        <dbReference type="Proteomes" id="UP000785679"/>
    </source>
</evidence>
<feature type="domain" description="Palmitoyltransferase DHHC" evidence="11">
    <location>
        <begin position="123"/>
        <end position="269"/>
    </location>
</feature>
<keyword evidence="9 10" id="KW-0012">Acyltransferase</keyword>
<name>A0A8J8P5K1_HALGN</name>
<evidence type="ECO:0000256" key="6">
    <source>
        <dbReference type="ARBA" id="ARBA00023136"/>
    </source>
</evidence>
<dbReference type="GO" id="GO:0006612">
    <property type="term" value="P:protein targeting to membrane"/>
    <property type="evidence" value="ECO:0007669"/>
    <property type="project" value="TreeGrafter"/>
</dbReference>
<dbReference type="InterPro" id="IPR001594">
    <property type="entry name" value="Palmitoyltrfase_DHHC"/>
</dbReference>
<comment type="similarity">
    <text evidence="2 10">Belongs to the DHHC palmitoyltransferase family.</text>
</comment>
<evidence type="ECO:0000256" key="9">
    <source>
        <dbReference type="ARBA" id="ARBA00023315"/>
    </source>
</evidence>
<dbReference type="GO" id="GO:0019706">
    <property type="term" value="F:protein-cysteine S-palmitoyltransferase activity"/>
    <property type="evidence" value="ECO:0007669"/>
    <property type="project" value="UniProtKB-EC"/>
</dbReference>
<protein>
    <recommendedName>
        <fullName evidence="10">Palmitoyltransferase</fullName>
        <ecNumber evidence="10">2.3.1.225</ecNumber>
    </recommendedName>
</protein>
<evidence type="ECO:0000259" key="11">
    <source>
        <dbReference type="Pfam" id="PF01529"/>
    </source>
</evidence>
<dbReference type="PANTHER" id="PTHR22883">
    <property type="entry name" value="ZINC FINGER DHHC DOMAIN CONTAINING PROTEIN"/>
    <property type="match status" value="1"/>
</dbReference>
<comment type="domain">
    <text evidence="10">The DHHC domain is required for palmitoyltransferase activity.</text>
</comment>
<feature type="transmembrane region" description="Helical" evidence="10">
    <location>
        <begin position="232"/>
        <end position="253"/>
    </location>
</feature>
<evidence type="ECO:0000256" key="7">
    <source>
        <dbReference type="ARBA" id="ARBA00023139"/>
    </source>
</evidence>
<proteinExistence type="inferred from homology"/>
<keyword evidence="5 10" id="KW-1133">Transmembrane helix</keyword>
<dbReference type="AlphaFoldDB" id="A0A8J8P5K1"/>
<keyword evidence="8" id="KW-0449">Lipoprotein</keyword>
<organism evidence="12 13">
    <name type="scientific">Halteria grandinella</name>
    <dbReference type="NCBI Taxonomy" id="5974"/>
    <lineage>
        <taxon>Eukaryota</taxon>
        <taxon>Sar</taxon>
        <taxon>Alveolata</taxon>
        <taxon>Ciliophora</taxon>
        <taxon>Intramacronucleata</taxon>
        <taxon>Spirotrichea</taxon>
        <taxon>Stichotrichia</taxon>
        <taxon>Sporadotrichida</taxon>
        <taxon>Halteriidae</taxon>
        <taxon>Halteria</taxon>
    </lineage>
</organism>
<feature type="transmembrane region" description="Helical" evidence="10">
    <location>
        <begin position="45"/>
        <end position="63"/>
    </location>
</feature>
<evidence type="ECO:0000256" key="1">
    <source>
        <dbReference type="ARBA" id="ARBA00004127"/>
    </source>
</evidence>
<feature type="transmembrane region" description="Helical" evidence="10">
    <location>
        <begin position="75"/>
        <end position="95"/>
    </location>
</feature>
<dbReference type="OrthoDB" id="5977743at2759"/>
<evidence type="ECO:0000256" key="8">
    <source>
        <dbReference type="ARBA" id="ARBA00023288"/>
    </source>
</evidence>
<dbReference type="EMBL" id="RRYP01001420">
    <property type="protein sequence ID" value="TNV85976.1"/>
    <property type="molecule type" value="Genomic_DNA"/>
</dbReference>
<feature type="transmembrane region" description="Helical" evidence="10">
    <location>
        <begin position="169"/>
        <end position="196"/>
    </location>
</feature>
<evidence type="ECO:0000313" key="12">
    <source>
        <dbReference type="EMBL" id="TNV85976.1"/>
    </source>
</evidence>
<dbReference type="Proteomes" id="UP000785679">
    <property type="component" value="Unassembled WGS sequence"/>
</dbReference>
<reference evidence="12" key="1">
    <citation type="submission" date="2019-06" db="EMBL/GenBank/DDBJ databases">
        <authorList>
            <person name="Zheng W."/>
        </authorList>
    </citation>
    <scope>NUCLEOTIDE SEQUENCE</scope>
    <source>
        <strain evidence="12">QDHG01</strain>
    </source>
</reference>
<keyword evidence="13" id="KW-1185">Reference proteome</keyword>
<keyword evidence="3 10" id="KW-0808">Transferase</keyword>
<comment type="catalytic activity">
    <reaction evidence="10">
        <text>L-cysteinyl-[protein] + hexadecanoyl-CoA = S-hexadecanoyl-L-cysteinyl-[protein] + CoA</text>
        <dbReference type="Rhea" id="RHEA:36683"/>
        <dbReference type="Rhea" id="RHEA-COMP:10131"/>
        <dbReference type="Rhea" id="RHEA-COMP:11032"/>
        <dbReference type="ChEBI" id="CHEBI:29950"/>
        <dbReference type="ChEBI" id="CHEBI:57287"/>
        <dbReference type="ChEBI" id="CHEBI:57379"/>
        <dbReference type="ChEBI" id="CHEBI:74151"/>
        <dbReference type="EC" id="2.3.1.225"/>
    </reaction>
</comment>
<evidence type="ECO:0000256" key="2">
    <source>
        <dbReference type="ARBA" id="ARBA00008574"/>
    </source>
</evidence>
<dbReference type="Pfam" id="PF01529">
    <property type="entry name" value="DHHC"/>
    <property type="match status" value="1"/>
</dbReference>
<evidence type="ECO:0000256" key="10">
    <source>
        <dbReference type="RuleBase" id="RU079119"/>
    </source>
</evidence>
<sequence>MMKLMRKGLGLAQRVLQTILGQTIYGYIAGLCNYVFYQKNPIVMILYVLLAGGGFFVYVKIGFDKYLPGPYVGEIHKTTGTIIMLLCYLSFYVAVQSDPGVITKSNVLQALRRYQYDDIIYFKNNECKTCKFSKPARSKHCALCNVCVEKFDHHCIWLNNCVGLKNYRWFITFVLMHALICIYGGILGIFIFAGIIKKERLWEQKFQIMGTGETIEPGLYVISRYLFYSETAFAFVTILCICMGIMLTGFGLYHVNLAMNNVTTNESYKRAAFETYFEEKIDFLEQWKEFGDGFKFEEREKKLFEVDEKWTKQQVESSIKKTKERQKVNIANFYKPWSKWESFKSVFNPPL</sequence>
<dbReference type="EC" id="2.3.1.225" evidence="10"/>
<comment type="subcellular location">
    <subcellularLocation>
        <location evidence="1">Endomembrane system</location>
        <topology evidence="1">Multi-pass membrane protein</topology>
    </subcellularLocation>
</comment>
<accession>A0A8J8P5K1</accession>
<dbReference type="GO" id="GO:0005783">
    <property type="term" value="C:endoplasmic reticulum"/>
    <property type="evidence" value="ECO:0007669"/>
    <property type="project" value="TreeGrafter"/>
</dbReference>
<evidence type="ECO:0000256" key="3">
    <source>
        <dbReference type="ARBA" id="ARBA00022679"/>
    </source>
</evidence>